<comment type="similarity">
    <text evidence="1 4">Belongs to the glycerate kinase type-1 family.</text>
</comment>
<name>A0A4S4FLG7_9MICO</name>
<comment type="caution">
    <text evidence="5">The sequence shown here is derived from an EMBL/GenBank/DDBJ whole genome shotgun (WGS) entry which is preliminary data.</text>
</comment>
<dbReference type="Pfam" id="PF02595">
    <property type="entry name" value="Gly_kinase"/>
    <property type="match status" value="1"/>
</dbReference>
<gene>
    <name evidence="5" type="ORF">E6C64_09870</name>
</gene>
<dbReference type="NCBIfam" id="TIGR00045">
    <property type="entry name" value="glycerate kinase"/>
    <property type="match status" value="1"/>
</dbReference>
<dbReference type="InterPro" id="IPR004381">
    <property type="entry name" value="Glycerate_kinase"/>
</dbReference>
<evidence type="ECO:0000256" key="2">
    <source>
        <dbReference type="ARBA" id="ARBA00022679"/>
    </source>
</evidence>
<dbReference type="InterPro" id="IPR018197">
    <property type="entry name" value="Glycerate_kinase_RE-like"/>
</dbReference>
<reference evidence="5 6" key="1">
    <citation type="submission" date="2019-04" db="EMBL/GenBank/DDBJ databases">
        <authorList>
            <person name="Jiang L."/>
        </authorList>
    </citation>
    <scope>NUCLEOTIDE SEQUENCE [LARGE SCALE GENOMIC DNA]</scope>
    <source>
        <strain evidence="5 6">YIM 131853</strain>
    </source>
</reference>
<accession>A0A4S4FLG7</accession>
<keyword evidence="3 4" id="KW-0418">Kinase</keyword>
<dbReference type="PANTHER" id="PTHR21599:SF0">
    <property type="entry name" value="GLYCERATE KINASE"/>
    <property type="match status" value="1"/>
</dbReference>
<dbReference type="SUPFAM" id="SSF110738">
    <property type="entry name" value="Glycerate kinase I"/>
    <property type="match status" value="1"/>
</dbReference>
<dbReference type="GO" id="GO:0008887">
    <property type="term" value="F:glycerate kinase activity"/>
    <property type="evidence" value="ECO:0007669"/>
    <property type="project" value="UniProtKB-UniRule"/>
</dbReference>
<dbReference type="Gene3D" id="3.40.50.10350">
    <property type="entry name" value="Glycerate kinase, domain 1"/>
    <property type="match status" value="1"/>
</dbReference>
<proteinExistence type="inferred from homology"/>
<dbReference type="InterPro" id="IPR036129">
    <property type="entry name" value="Glycerate_kinase_sf"/>
</dbReference>
<dbReference type="InterPro" id="IPR018193">
    <property type="entry name" value="Glyc_kinase_flavodox-like_fold"/>
</dbReference>
<keyword evidence="6" id="KW-1185">Reference proteome</keyword>
<organism evidence="5 6">
    <name type="scientific">Naasia lichenicola</name>
    <dbReference type="NCBI Taxonomy" id="2565933"/>
    <lineage>
        <taxon>Bacteria</taxon>
        <taxon>Bacillati</taxon>
        <taxon>Actinomycetota</taxon>
        <taxon>Actinomycetes</taxon>
        <taxon>Micrococcales</taxon>
        <taxon>Microbacteriaceae</taxon>
        <taxon>Naasia</taxon>
    </lineage>
</organism>
<dbReference type="EMBL" id="SSSM01000004">
    <property type="protein sequence ID" value="THG30914.1"/>
    <property type="molecule type" value="Genomic_DNA"/>
</dbReference>
<dbReference type="AlphaFoldDB" id="A0A4S4FLG7"/>
<sequence>MVGLSPTTRSSHLRIVIAPDSFKGTATAVDVAAAIAAGWRTVRSDDELLQLPMADGGEGTIDALERGIAHAVRVPSTVSGPLSDPIAADWLRFVDADGVDTGVVELAQTSGLPLLDPLDPLHAHTLGFGQQIALALDAGVQRLLLAVGGSSSTDGGTGALTALGAKFLDEAAHRLPLGGGALERLSSVSFGAVREVPSEGAYLLSDVRNPLTGPLGAAAVFGPQKGASLDQVLLLERGLARLARRMPVDPTATGAGAAGGTGFGMLAWGAIARSGAEAVCEAIGVGAALPGADLVITGEGSYDQQTSSGKVASEIELVATRHHVPVAVVAGRISVASETVDSAVSLEELAGGTEAAMRDTISWLEAAGAELARRYSR</sequence>
<dbReference type="PANTHER" id="PTHR21599">
    <property type="entry name" value="GLYCERATE KINASE"/>
    <property type="match status" value="1"/>
</dbReference>
<evidence type="ECO:0000256" key="1">
    <source>
        <dbReference type="ARBA" id="ARBA00006284"/>
    </source>
</evidence>
<keyword evidence="2 4" id="KW-0808">Transferase</keyword>
<dbReference type="GO" id="GO:0031388">
    <property type="term" value="P:organic acid phosphorylation"/>
    <property type="evidence" value="ECO:0007669"/>
    <property type="project" value="UniProtKB-UniRule"/>
</dbReference>
<dbReference type="OrthoDB" id="9774290at2"/>
<protein>
    <submittedName>
        <fullName evidence="5">Glycerate kinase</fullName>
    </submittedName>
</protein>
<evidence type="ECO:0000256" key="3">
    <source>
        <dbReference type="ARBA" id="ARBA00022777"/>
    </source>
</evidence>
<evidence type="ECO:0000256" key="4">
    <source>
        <dbReference type="PIRNR" id="PIRNR006078"/>
    </source>
</evidence>
<dbReference type="PIRSF" id="PIRSF006078">
    <property type="entry name" value="GlxK"/>
    <property type="match status" value="1"/>
</dbReference>
<evidence type="ECO:0000313" key="5">
    <source>
        <dbReference type="EMBL" id="THG30914.1"/>
    </source>
</evidence>
<evidence type="ECO:0000313" key="6">
    <source>
        <dbReference type="Proteomes" id="UP000309133"/>
    </source>
</evidence>
<dbReference type="Gene3D" id="3.90.1510.10">
    <property type="entry name" value="Glycerate kinase, domain 2"/>
    <property type="match status" value="1"/>
</dbReference>
<dbReference type="Proteomes" id="UP000309133">
    <property type="component" value="Unassembled WGS sequence"/>
</dbReference>